<dbReference type="PANTHER" id="PTHR12149">
    <property type="entry name" value="FRUCTOSAMINE 3 KINASE-RELATED PROTEIN"/>
    <property type="match status" value="1"/>
</dbReference>
<dbReference type="SUPFAM" id="SSF56112">
    <property type="entry name" value="Protein kinase-like (PK-like)"/>
    <property type="match status" value="1"/>
</dbReference>
<dbReference type="PIRSF" id="PIRSF006221">
    <property type="entry name" value="Ketosamine-3-kinase"/>
    <property type="match status" value="1"/>
</dbReference>
<accession>A0A1M6E3D0</accession>
<dbReference type="Gene3D" id="3.30.200.20">
    <property type="entry name" value="Phosphorylase Kinase, domain 1"/>
    <property type="match status" value="1"/>
</dbReference>
<dbReference type="Gene3D" id="3.90.1200.10">
    <property type="match status" value="1"/>
</dbReference>
<evidence type="ECO:0008006" key="5">
    <source>
        <dbReference type="Google" id="ProtNLM"/>
    </source>
</evidence>
<evidence type="ECO:0000256" key="2">
    <source>
        <dbReference type="PIRNR" id="PIRNR006221"/>
    </source>
</evidence>
<comment type="similarity">
    <text evidence="1 2">Belongs to the fructosamine kinase family.</text>
</comment>
<dbReference type="Pfam" id="PF03881">
    <property type="entry name" value="Fructosamin_kin"/>
    <property type="match status" value="1"/>
</dbReference>
<proteinExistence type="inferred from homology"/>
<dbReference type="InterPro" id="IPR016477">
    <property type="entry name" value="Fructo-/Ketosamine-3-kinase"/>
</dbReference>
<keyword evidence="4" id="KW-1185">Reference proteome</keyword>
<dbReference type="Proteomes" id="UP000184432">
    <property type="component" value="Unassembled WGS sequence"/>
</dbReference>
<protein>
    <recommendedName>
        <fullName evidence="5">Protein kinase domain-containing protein</fullName>
    </recommendedName>
</protein>
<dbReference type="PANTHER" id="PTHR12149:SF8">
    <property type="entry name" value="PROTEIN-RIBULOSAMINE 3-KINASE"/>
    <property type="match status" value="1"/>
</dbReference>
<evidence type="ECO:0000313" key="4">
    <source>
        <dbReference type="Proteomes" id="UP000184432"/>
    </source>
</evidence>
<gene>
    <name evidence="3" type="ORF">SAMN04488508_103184</name>
</gene>
<name>A0A1M6E3D0_9FLAO</name>
<keyword evidence="2" id="KW-0418">Kinase</keyword>
<evidence type="ECO:0000256" key="1">
    <source>
        <dbReference type="ARBA" id="ARBA00009460"/>
    </source>
</evidence>
<organism evidence="3 4">
    <name type="scientific">Aquimarina spongiae</name>
    <dbReference type="NCBI Taxonomy" id="570521"/>
    <lineage>
        <taxon>Bacteria</taxon>
        <taxon>Pseudomonadati</taxon>
        <taxon>Bacteroidota</taxon>
        <taxon>Flavobacteriia</taxon>
        <taxon>Flavobacteriales</taxon>
        <taxon>Flavobacteriaceae</taxon>
        <taxon>Aquimarina</taxon>
    </lineage>
</organism>
<dbReference type="RefSeq" id="WP_073315541.1">
    <property type="nucleotide sequence ID" value="NZ_FQYP01000003.1"/>
</dbReference>
<dbReference type="STRING" id="570521.SAMN04488508_103184"/>
<dbReference type="OrthoDB" id="5291879at2"/>
<keyword evidence="2" id="KW-0808">Transferase</keyword>
<evidence type="ECO:0000313" key="3">
    <source>
        <dbReference type="EMBL" id="SHI79893.1"/>
    </source>
</evidence>
<dbReference type="EMBL" id="FQYP01000003">
    <property type="protein sequence ID" value="SHI79893.1"/>
    <property type="molecule type" value="Genomic_DNA"/>
</dbReference>
<dbReference type="GO" id="GO:0016301">
    <property type="term" value="F:kinase activity"/>
    <property type="evidence" value="ECO:0007669"/>
    <property type="project" value="UniProtKB-UniRule"/>
</dbReference>
<dbReference type="InterPro" id="IPR011009">
    <property type="entry name" value="Kinase-like_dom_sf"/>
</dbReference>
<dbReference type="AlphaFoldDB" id="A0A1M6E3D0"/>
<reference evidence="4" key="1">
    <citation type="submission" date="2016-11" db="EMBL/GenBank/DDBJ databases">
        <authorList>
            <person name="Varghese N."/>
            <person name="Submissions S."/>
        </authorList>
    </citation>
    <scope>NUCLEOTIDE SEQUENCE [LARGE SCALE GENOMIC DNA]</scope>
    <source>
        <strain evidence="4">DSM 22623</strain>
    </source>
</reference>
<sequence>MLSKALIAHLKELLSTKILHASPLSGGDINEVYLLQTTNHKFVVKLNSASRFPGMFKAEAKGLDELKSSNTFSIPEAIAYGEVDKVSYLLLQYVDSASRASDFWEVFGQQLAAMHQISEEYFGLKKDNYIGSLPQYNTKCQTASAFYIQQRLEPQFQLASKNGYLFSKLDVFYKNIEGIIPQEPSSLIHGDLWSGNFMEDGKGAPCLIDPAVAYSPREMDIAMMHLFGGFDPQLFEVYHEIFPLQKGWKQRISLFQLYYLLVHLNLFGSSYYTSVKRIIESYS</sequence>